<evidence type="ECO:0000256" key="8">
    <source>
        <dbReference type="SAM" id="MobiDB-lite"/>
    </source>
</evidence>
<dbReference type="PROSITE" id="PS50811">
    <property type="entry name" value="WRKY"/>
    <property type="match status" value="1"/>
</dbReference>
<comment type="similarity">
    <text evidence="2">Belongs to the WRKY group II-a family.</text>
</comment>
<keyword evidence="3" id="KW-0805">Transcription regulation</keyword>
<feature type="coiled-coil region" evidence="7">
    <location>
        <begin position="51"/>
        <end position="85"/>
    </location>
</feature>
<feature type="region of interest" description="Disordered" evidence="8">
    <location>
        <begin position="220"/>
        <end position="252"/>
    </location>
</feature>
<reference evidence="10 11" key="1">
    <citation type="journal article" date="2024" name="Plant Biotechnol. J.">
        <title>Dendrobium thyrsiflorum genome and its molecular insights into genes involved in important horticultural traits.</title>
        <authorList>
            <person name="Chen B."/>
            <person name="Wang J.Y."/>
            <person name="Zheng P.J."/>
            <person name="Li K.L."/>
            <person name="Liang Y.M."/>
            <person name="Chen X.F."/>
            <person name="Zhang C."/>
            <person name="Zhao X."/>
            <person name="He X."/>
            <person name="Zhang G.Q."/>
            <person name="Liu Z.J."/>
            <person name="Xu Q."/>
        </authorList>
    </citation>
    <scope>NUCLEOTIDE SEQUENCE [LARGE SCALE GENOMIC DNA]</scope>
    <source>
        <strain evidence="10">GZMU011</strain>
    </source>
</reference>
<dbReference type="SUPFAM" id="SSF118290">
    <property type="entry name" value="WRKY DNA-binding domain"/>
    <property type="match status" value="1"/>
</dbReference>
<evidence type="ECO:0000256" key="6">
    <source>
        <dbReference type="ARBA" id="ARBA00023242"/>
    </source>
</evidence>
<evidence type="ECO:0000256" key="3">
    <source>
        <dbReference type="ARBA" id="ARBA00023015"/>
    </source>
</evidence>
<evidence type="ECO:0000256" key="5">
    <source>
        <dbReference type="ARBA" id="ARBA00023163"/>
    </source>
</evidence>
<dbReference type="Gene3D" id="2.20.25.80">
    <property type="entry name" value="WRKY domain"/>
    <property type="match status" value="1"/>
</dbReference>
<comment type="caution">
    <text evidence="10">The sequence shown here is derived from an EMBL/GenBank/DDBJ whole genome shotgun (WGS) entry which is preliminary data.</text>
</comment>
<dbReference type="InterPro" id="IPR036576">
    <property type="entry name" value="WRKY_dom_sf"/>
</dbReference>
<dbReference type="InterPro" id="IPR003657">
    <property type="entry name" value="WRKY_dom"/>
</dbReference>
<dbReference type="GO" id="GO:0005634">
    <property type="term" value="C:nucleus"/>
    <property type="evidence" value="ECO:0007669"/>
    <property type="project" value="UniProtKB-SubCell"/>
</dbReference>
<organism evidence="10 11">
    <name type="scientific">Dendrobium thyrsiflorum</name>
    <name type="common">Pinecone-like raceme dendrobium</name>
    <name type="synonym">Orchid</name>
    <dbReference type="NCBI Taxonomy" id="117978"/>
    <lineage>
        <taxon>Eukaryota</taxon>
        <taxon>Viridiplantae</taxon>
        <taxon>Streptophyta</taxon>
        <taxon>Embryophyta</taxon>
        <taxon>Tracheophyta</taxon>
        <taxon>Spermatophyta</taxon>
        <taxon>Magnoliopsida</taxon>
        <taxon>Liliopsida</taxon>
        <taxon>Asparagales</taxon>
        <taxon>Orchidaceae</taxon>
        <taxon>Epidendroideae</taxon>
        <taxon>Malaxideae</taxon>
        <taxon>Dendrobiinae</taxon>
        <taxon>Dendrobium</taxon>
    </lineage>
</organism>
<evidence type="ECO:0000256" key="1">
    <source>
        <dbReference type="ARBA" id="ARBA00004123"/>
    </source>
</evidence>
<proteinExistence type="inferred from homology"/>
<dbReference type="Pfam" id="PF03106">
    <property type="entry name" value="WRKY"/>
    <property type="match status" value="1"/>
</dbReference>
<gene>
    <name evidence="10" type="ORF">M5K25_027961</name>
</gene>
<dbReference type="GO" id="GO:0051707">
    <property type="term" value="P:response to other organism"/>
    <property type="evidence" value="ECO:0007669"/>
    <property type="project" value="UniProtKB-ARBA"/>
</dbReference>
<keyword evidence="7" id="KW-0175">Coiled coil</keyword>
<keyword evidence="5" id="KW-0804">Transcription</keyword>
<evidence type="ECO:0000259" key="9">
    <source>
        <dbReference type="PROSITE" id="PS50811"/>
    </source>
</evidence>
<evidence type="ECO:0000313" key="11">
    <source>
        <dbReference type="Proteomes" id="UP001552299"/>
    </source>
</evidence>
<protein>
    <recommendedName>
        <fullName evidence="9">WRKY domain-containing protein</fullName>
    </recommendedName>
</protein>
<evidence type="ECO:0000256" key="2">
    <source>
        <dbReference type="ARBA" id="ARBA00008189"/>
    </source>
</evidence>
<feature type="domain" description="WRKY" evidence="9">
    <location>
        <begin position="161"/>
        <end position="227"/>
    </location>
</feature>
<dbReference type="PANTHER" id="PTHR31429">
    <property type="entry name" value="WRKY TRANSCRIPTION FACTOR 36-RELATED"/>
    <property type="match status" value="1"/>
</dbReference>
<evidence type="ECO:0000256" key="4">
    <source>
        <dbReference type="ARBA" id="ARBA00023125"/>
    </source>
</evidence>
<feature type="region of interest" description="Disordered" evidence="8">
    <location>
        <begin position="92"/>
        <end position="141"/>
    </location>
</feature>
<evidence type="ECO:0000313" key="10">
    <source>
        <dbReference type="EMBL" id="KAL0903573.1"/>
    </source>
</evidence>
<dbReference type="EMBL" id="JANQDX010000020">
    <property type="protein sequence ID" value="KAL0903573.1"/>
    <property type="molecule type" value="Genomic_DNA"/>
</dbReference>
<keyword evidence="6" id="KW-0539">Nucleus</keyword>
<sequence>MDPSPQLGCSTVNLDLSVGPTNFLIEAPICSRALASNPIQFRRNSPSREEAEDMKLKVQKLSEENRKLNEKLSAMTVNYSNLQNQLLELMNSSSPSEKGLTSSPTRKRKSTSQESDSRNDENSGFIPHVESMSSEDSYQRLRVDSKSSISKICVKTDPSDRTTLVVKDGYQWRKYGQKVTRDNPSPRAYFRCSFAPSCPVKKKVQRSVDDLSILVATYEGEHNHRPPLQGEAPPRASHGASSTPNSTGQTSTVTVDLTDDRWHVNSDKVSTETTSLEFQKVMIDRMAAALTKDPNFQTSLANAISERIFELPSSHN</sequence>
<accession>A0ABD0TVD8</accession>
<dbReference type="GO" id="GO:0003677">
    <property type="term" value="F:DNA binding"/>
    <property type="evidence" value="ECO:0007669"/>
    <property type="project" value="UniProtKB-KW"/>
</dbReference>
<evidence type="ECO:0000256" key="7">
    <source>
        <dbReference type="SAM" id="Coils"/>
    </source>
</evidence>
<comment type="subcellular location">
    <subcellularLocation>
        <location evidence="1">Nucleus</location>
    </subcellularLocation>
</comment>
<keyword evidence="4" id="KW-0238">DNA-binding</keyword>
<dbReference type="SMART" id="SM00774">
    <property type="entry name" value="WRKY"/>
    <property type="match status" value="1"/>
</dbReference>
<dbReference type="AlphaFoldDB" id="A0ABD0TVD8"/>
<dbReference type="Proteomes" id="UP001552299">
    <property type="component" value="Unassembled WGS sequence"/>
</dbReference>
<dbReference type="InterPro" id="IPR044810">
    <property type="entry name" value="WRKY_plant"/>
</dbReference>
<name>A0ABD0TVD8_DENTH</name>
<dbReference type="FunFam" id="2.20.25.80:FF:000008">
    <property type="entry name" value="WRKY transcription factor 40"/>
    <property type="match status" value="1"/>
</dbReference>
<keyword evidence="11" id="KW-1185">Reference proteome</keyword>
<feature type="compositionally biased region" description="Polar residues" evidence="8">
    <location>
        <begin position="239"/>
        <end position="252"/>
    </location>
</feature>
<dbReference type="PANTHER" id="PTHR31429:SF3">
    <property type="entry name" value="WRKY TRANSCRIPTION FACTOR 40-RELATED"/>
    <property type="match status" value="1"/>
</dbReference>